<evidence type="ECO:0000256" key="2">
    <source>
        <dbReference type="ARBA" id="ARBA00017647"/>
    </source>
</evidence>
<proteinExistence type="inferred from homology"/>
<dbReference type="EMBL" id="JBCAWK010000011">
    <property type="protein sequence ID" value="KAK8846720.1"/>
    <property type="molecule type" value="Genomic_DNA"/>
</dbReference>
<dbReference type="InterPro" id="IPR035985">
    <property type="entry name" value="Ubiquitin-activating_enz"/>
</dbReference>
<comment type="subunit">
    <text evidence="7">Homodimer.</text>
</comment>
<name>A0AAW0YVF9_9TREE</name>
<dbReference type="Pfam" id="PF16420">
    <property type="entry name" value="ATG7_N"/>
    <property type="match status" value="1"/>
</dbReference>
<dbReference type="Proteomes" id="UP001388673">
    <property type="component" value="Unassembled WGS sequence"/>
</dbReference>
<comment type="function">
    <text evidence="7">E1-like activating enzyme involved in the 2 ubiquitin-like systems required for cytoplasm to vacuole transport (Cvt) and autophagy. Activates ATG12 for its conjugation with ATG5 and ATG8 for its conjugation with phosphatidylethanolamine. Both systems are needed for the ATG8 association to Cvt vesicles and autophagosomes membranes. Autophagy is essential for maintenance of amino acid levels and protein synthesis under nitrogen starvation. Required for selective autophagic degradation of the nucleus (nucleophagy) as well as for mitophagy which contributes to regulate mitochondrial quantity and quality by eliminating the mitochondria to a basal level to fulfill cellular energy requirements and preventing excess ROS production.</text>
</comment>
<dbReference type="GO" id="GO:0032446">
    <property type="term" value="P:protein modification by small protein conjugation"/>
    <property type="evidence" value="ECO:0007669"/>
    <property type="project" value="TreeGrafter"/>
</dbReference>
<dbReference type="GO" id="GO:0000045">
    <property type="term" value="P:autophagosome assembly"/>
    <property type="evidence" value="ECO:0007669"/>
    <property type="project" value="TreeGrafter"/>
</dbReference>
<evidence type="ECO:0000256" key="3">
    <source>
        <dbReference type="ARBA" id="ARBA00022448"/>
    </source>
</evidence>
<comment type="similarity">
    <text evidence="1 7">Belongs to the ATG7 family.</text>
</comment>
<dbReference type="Gene3D" id="3.40.140.70">
    <property type="entry name" value="Ubiquitin-like modifier-activating enzyme ATG7 N-terminal domain"/>
    <property type="match status" value="1"/>
</dbReference>
<comment type="subcellular location">
    <subcellularLocation>
        <location evidence="7">Cytoplasm</location>
    </subcellularLocation>
    <subcellularLocation>
        <location evidence="7">Preautophagosomal structure</location>
    </subcellularLocation>
</comment>
<dbReference type="GeneID" id="92183065"/>
<sequence>MPPLQFQPLSSQPTPAFWSALTELKLDKFKLDETQQPIIGWLEEGKTVSDREALSTSSQEDAQIGIDGSVGVGGDAFGMSDGMSPPSTIPVTGIVKIFNTIEHFRKNDVKKKLFDDMVETILESFASDQPNLNPFLLVTFADLKKYVFHYWFAFPALAAKPAWEIGPEGLTHMADEDIAEIRTLEDDMSKKSGLKHTAYLVYGARGQRTVAPISDCERIYERINHNEVFVAFHDPSSSKHHPGWPLRNILFYLKTKHSIRDVQVICLRAGLASRQCRITSPEGNQHHPDLSDKLQAVGWERDSFGKLASRQADLGPIMNPARLAEQAVDLNLKLMKWRIMPSLDLEKIASTKCLLLGAGTLGCYVARNLMGWGVRNITFVDSGRVSYSNPVRQPLFDFDDCLDGGKPKAQCAAERLRRIFPGANAKGHSFTIPMPGHPVALSSEQTVASNIRCLEDLIRSHDAVFLLMDSRESRWLPTVIGAAESKIVINAALGFDTYLVMRHGVERIDMGSKELGCYYCNDIVAPTDSLTDRTLDQMCTVTRPGMAPIAAASAVELMVSLVQHPLGPAAPADVLGSAKNYSYDAVSGSPLGIIPHQLRGSLSNWGTLLIKGAAYDRCTGCSHHIIEAYRSGGFTFFLKAFNEIDYLETLTGLDLLHAAGEAVMDQVDWDDSGEDE</sequence>
<feature type="domain" description="THIF-type NAD/FAD binding fold" evidence="8">
    <location>
        <begin position="335"/>
        <end position="567"/>
    </location>
</feature>
<dbReference type="Pfam" id="PF00899">
    <property type="entry name" value="ThiF"/>
    <property type="match status" value="1"/>
</dbReference>
<dbReference type="GO" id="GO:0000422">
    <property type="term" value="P:autophagy of mitochondrion"/>
    <property type="evidence" value="ECO:0007669"/>
    <property type="project" value="TreeGrafter"/>
</dbReference>
<accession>A0AAW0YVF9</accession>
<dbReference type="InterPro" id="IPR000594">
    <property type="entry name" value="ThiF_NAD_FAD-bd"/>
</dbReference>
<reference evidence="10 11" key="1">
    <citation type="journal article" date="2024" name="bioRxiv">
        <title>Comparative genomics of Cryptococcus and Kwoniella reveals pathogenesis evolution and contrasting karyotype dynamics via intercentromeric recombination or chromosome fusion.</title>
        <authorList>
            <person name="Coelho M.A."/>
            <person name="David-Palma M."/>
            <person name="Shea T."/>
            <person name="Bowers K."/>
            <person name="McGinley-Smith S."/>
            <person name="Mohammad A.W."/>
            <person name="Gnirke A."/>
            <person name="Yurkov A.M."/>
            <person name="Nowrousian M."/>
            <person name="Sun S."/>
            <person name="Cuomo C.A."/>
            <person name="Heitman J."/>
        </authorList>
    </citation>
    <scope>NUCLEOTIDE SEQUENCE [LARGE SCALE GENOMIC DNA]</scope>
    <source>
        <strain evidence="10 11">CBS 13917</strain>
    </source>
</reference>
<keyword evidence="3 7" id="KW-0813">Transport</keyword>
<keyword evidence="7" id="KW-0833">Ubl conjugation pathway</keyword>
<dbReference type="Gene3D" id="3.40.140.100">
    <property type="entry name" value="Ubiquitin-like modifier-activating enzyme ATG7 C-terminal domain"/>
    <property type="match status" value="1"/>
</dbReference>
<keyword evidence="7" id="KW-0963">Cytoplasm</keyword>
<keyword evidence="5 7" id="KW-0072">Autophagy</keyword>
<dbReference type="InterPro" id="IPR045886">
    <property type="entry name" value="ThiF/MoeB/HesA"/>
</dbReference>
<dbReference type="GO" id="GO:0006995">
    <property type="term" value="P:cellular response to nitrogen starvation"/>
    <property type="evidence" value="ECO:0007669"/>
    <property type="project" value="TreeGrafter"/>
</dbReference>
<dbReference type="RefSeq" id="XP_066800670.1">
    <property type="nucleotide sequence ID" value="XM_066948897.1"/>
</dbReference>
<dbReference type="InterPro" id="IPR006285">
    <property type="entry name" value="Atg7"/>
</dbReference>
<dbReference type="AlphaFoldDB" id="A0AAW0YVF9"/>
<evidence type="ECO:0000259" key="8">
    <source>
        <dbReference type="Pfam" id="PF00899"/>
    </source>
</evidence>
<evidence type="ECO:0000313" key="10">
    <source>
        <dbReference type="EMBL" id="KAK8846720.1"/>
    </source>
</evidence>
<keyword evidence="11" id="KW-1185">Reference proteome</keyword>
<dbReference type="NCBIfam" id="TIGR01381">
    <property type="entry name" value="E1_like_apg7"/>
    <property type="match status" value="1"/>
</dbReference>
<dbReference type="GO" id="GO:0034727">
    <property type="term" value="P:piecemeal microautophagy of the nucleus"/>
    <property type="evidence" value="ECO:0007669"/>
    <property type="project" value="TreeGrafter"/>
</dbReference>
<evidence type="ECO:0000256" key="4">
    <source>
        <dbReference type="ARBA" id="ARBA00022927"/>
    </source>
</evidence>
<dbReference type="SUPFAM" id="SSF69572">
    <property type="entry name" value="Activating enzymes of the ubiquitin-like proteins"/>
    <property type="match status" value="1"/>
</dbReference>
<dbReference type="PANTHER" id="PTHR10953:SF3">
    <property type="entry name" value="UBIQUITIN-LIKE MODIFIER-ACTIVATING ENZYME ATG7"/>
    <property type="match status" value="1"/>
</dbReference>
<dbReference type="CDD" id="cd01486">
    <property type="entry name" value="Apg7"/>
    <property type="match status" value="1"/>
</dbReference>
<evidence type="ECO:0000256" key="7">
    <source>
        <dbReference type="RuleBase" id="RU366022"/>
    </source>
</evidence>
<dbReference type="InterPro" id="IPR032197">
    <property type="entry name" value="Atg7_N"/>
</dbReference>
<feature type="domain" description="Ubiquitin-like modifier-activating enzyme Atg7 N-terminal" evidence="9">
    <location>
        <begin position="4"/>
        <end position="318"/>
    </location>
</feature>
<dbReference type="InterPro" id="IPR042523">
    <property type="entry name" value="Atg7_N_2"/>
</dbReference>
<dbReference type="PANTHER" id="PTHR10953">
    <property type="entry name" value="UBIQUITIN-ACTIVATING ENZYME E1"/>
    <property type="match status" value="1"/>
</dbReference>
<evidence type="ECO:0000256" key="1">
    <source>
        <dbReference type="ARBA" id="ARBA00010931"/>
    </source>
</evidence>
<dbReference type="InterPro" id="IPR042522">
    <property type="entry name" value="Atg7_N_1"/>
</dbReference>
<evidence type="ECO:0000313" key="11">
    <source>
        <dbReference type="Proteomes" id="UP001388673"/>
    </source>
</evidence>
<feature type="active site" description="Glycyl thioester intermediate" evidence="6">
    <location>
        <position position="539"/>
    </location>
</feature>
<protein>
    <recommendedName>
        <fullName evidence="2 7">Ubiquitin-like modifier-activating enzyme ATG7</fullName>
    </recommendedName>
    <alternativeName>
        <fullName evidence="7">Autophagy-related protein 7</fullName>
    </alternativeName>
</protein>
<dbReference type="GO" id="GO:0015031">
    <property type="term" value="P:protein transport"/>
    <property type="evidence" value="ECO:0007669"/>
    <property type="project" value="UniProtKB-UniRule"/>
</dbReference>
<dbReference type="GO" id="GO:0000407">
    <property type="term" value="C:phagophore assembly site"/>
    <property type="evidence" value="ECO:0007669"/>
    <property type="project" value="UniProtKB-SubCell"/>
</dbReference>
<keyword evidence="4 7" id="KW-0653">Protein transport</keyword>
<gene>
    <name evidence="10" type="ORF">IAR55_005807</name>
</gene>
<dbReference type="GO" id="GO:0019778">
    <property type="term" value="F:Atg12 activating enzyme activity"/>
    <property type="evidence" value="ECO:0007669"/>
    <property type="project" value="TreeGrafter"/>
</dbReference>
<dbReference type="KEGG" id="kne:92183065"/>
<evidence type="ECO:0000256" key="5">
    <source>
        <dbReference type="ARBA" id="ARBA00023006"/>
    </source>
</evidence>
<evidence type="ECO:0000259" key="9">
    <source>
        <dbReference type="Pfam" id="PF16420"/>
    </source>
</evidence>
<evidence type="ECO:0000256" key="6">
    <source>
        <dbReference type="PIRSR" id="PIRSR606285-1"/>
    </source>
</evidence>
<organism evidence="10 11">
    <name type="scientific">Kwoniella newhampshirensis</name>
    <dbReference type="NCBI Taxonomy" id="1651941"/>
    <lineage>
        <taxon>Eukaryota</taxon>
        <taxon>Fungi</taxon>
        <taxon>Dikarya</taxon>
        <taxon>Basidiomycota</taxon>
        <taxon>Agaricomycotina</taxon>
        <taxon>Tremellomycetes</taxon>
        <taxon>Tremellales</taxon>
        <taxon>Cryptococcaceae</taxon>
        <taxon>Kwoniella</taxon>
    </lineage>
</organism>
<dbReference type="GO" id="GO:0019779">
    <property type="term" value="F:Atg8 activating enzyme activity"/>
    <property type="evidence" value="ECO:0007669"/>
    <property type="project" value="TreeGrafter"/>
</dbReference>
<dbReference type="Gene3D" id="3.40.50.720">
    <property type="entry name" value="NAD(P)-binding Rossmann-like Domain"/>
    <property type="match status" value="1"/>
</dbReference>
<dbReference type="FunFam" id="3.40.50.720:FF:000243">
    <property type="entry name" value="Ubiquitin-like modifier-activating enzyme ATG7"/>
    <property type="match status" value="1"/>
</dbReference>
<comment type="caution">
    <text evidence="10">The sequence shown here is derived from an EMBL/GenBank/DDBJ whole genome shotgun (WGS) entry which is preliminary data.</text>
</comment>